<dbReference type="SUPFAM" id="SSF54106">
    <property type="entry name" value="LysM domain"/>
    <property type="match status" value="1"/>
</dbReference>
<feature type="region of interest" description="Disordered" evidence="2">
    <location>
        <begin position="1"/>
        <end position="72"/>
    </location>
</feature>
<dbReference type="PANTHER" id="PTHR23354">
    <property type="entry name" value="NUCLEOLAR PROTEIN 7/ESTROGEN RECEPTOR COACTIVATOR-RELATED"/>
    <property type="match status" value="1"/>
</dbReference>
<feature type="domain" description="LysM" evidence="3">
    <location>
        <begin position="106"/>
        <end position="149"/>
    </location>
</feature>
<feature type="region of interest" description="Disordered" evidence="2">
    <location>
        <begin position="331"/>
        <end position="355"/>
    </location>
</feature>
<feature type="compositionally biased region" description="Polar residues" evidence="2">
    <location>
        <begin position="333"/>
        <end position="343"/>
    </location>
</feature>
<dbReference type="SMART" id="SM00584">
    <property type="entry name" value="TLDc"/>
    <property type="match status" value="1"/>
</dbReference>
<dbReference type="PANTHER" id="PTHR23354:SF120">
    <property type="entry name" value="OXIDATION RESISTANCE PROTEIN 1-LIKE ISOFORM X1"/>
    <property type="match status" value="1"/>
</dbReference>
<organism evidence="5 6">
    <name type="scientific">Huso huso</name>
    <name type="common">Beluga</name>
    <name type="synonym">Acipenser huso</name>
    <dbReference type="NCBI Taxonomy" id="61971"/>
    <lineage>
        <taxon>Eukaryota</taxon>
        <taxon>Metazoa</taxon>
        <taxon>Chordata</taxon>
        <taxon>Craniata</taxon>
        <taxon>Vertebrata</taxon>
        <taxon>Euteleostomi</taxon>
        <taxon>Actinopterygii</taxon>
        <taxon>Chondrostei</taxon>
        <taxon>Acipenseriformes</taxon>
        <taxon>Acipenseridae</taxon>
        <taxon>Huso</taxon>
    </lineage>
</organism>
<sequence>MDRNPRRQERHKSYFNNVKSRLGKLNSTPQIADCPSSPSDQPPSSQQRGEDSDPCWTPPSNPNRSGLHTRPIRHPELRKYYLMDSLSLQEETKAKGAVWDQPHGTVEYTVHSKDTLFSVASQFHTTPSQLMKWNRLYSQTLLPGQRLYVPDLKLPSPQGAVSLPPGDRAADSPTSCPPSSPLTPSLDAEYDKLLDVEGVPMPDGQLCLLALPPECSPAQEEEPVAVRYLKLWCRYITDRKGVVTGILLVTPNKIFFDPYKSHPLVLEHGCEEYLLSCAIDSLVSVSFFSDISGVHFFTRASPLARNKKVKKPKALNLELLKCGVRPSLGIKSASPSDPQQDTGSILPTSPPPPDSCLSSLLGRKLSVEDKNIWQECLTGPQETLAHSQTAWAAMDSGQGLGNQGGSLGEFGGRENLEEGYVNVGAGVLGSAATFCCGGGGAEGSGKGIRMEKVKAGGNEKENALLDKQFKRVIRSPFFVTTPGPSKQPAARSALRFLRLRLQVPLKRKSVFSPEHRADKRQQSRDVWFTLTQDKSDELYAYLRYWRPDLYIMEGGGEEEEEEFVLVDDEEEISPTENHSAPRVVEDWEIISVDDGGGDQAKEPEALTDILEQSNIMEESHIRELSSHLPPRILIHSWQLAYSTSLHGSSLKTLYRKLSQRESPALLVIKDFHNQIFGCFVSHPLRFSDSFYGTGETFLFTFYPEFKCFHWTGANSFFIKGDLDSVAIGGGSGHFGLWLDENLYLGRSSPCSTFDNDTLSETADFRVLELEVWNFY</sequence>
<evidence type="ECO:0000256" key="1">
    <source>
        <dbReference type="ARBA" id="ARBA00009540"/>
    </source>
</evidence>
<dbReference type="PROSITE" id="PS51886">
    <property type="entry name" value="TLDC"/>
    <property type="match status" value="1"/>
</dbReference>
<accession>A0ABR0YNK4</accession>
<dbReference type="Pfam" id="PF07534">
    <property type="entry name" value="TLD"/>
    <property type="match status" value="1"/>
</dbReference>
<comment type="caution">
    <text evidence="5">The sequence shown here is derived from an EMBL/GenBank/DDBJ whole genome shotgun (WGS) entry which is preliminary data.</text>
</comment>
<dbReference type="EMBL" id="JAHFZB010000026">
    <property type="protein sequence ID" value="KAK6474187.1"/>
    <property type="molecule type" value="Genomic_DNA"/>
</dbReference>
<dbReference type="Pfam" id="PF01476">
    <property type="entry name" value="LysM"/>
    <property type="match status" value="1"/>
</dbReference>
<keyword evidence="6" id="KW-1185">Reference proteome</keyword>
<proteinExistence type="inferred from homology"/>
<dbReference type="PROSITE" id="PS51782">
    <property type="entry name" value="LYSM"/>
    <property type="match status" value="1"/>
</dbReference>
<dbReference type="InterPro" id="IPR006571">
    <property type="entry name" value="TLDc_dom"/>
</dbReference>
<dbReference type="Proteomes" id="UP001369086">
    <property type="component" value="Unassembled WGS sequence"/>
</dbReference>
<feature type="compositionally biased region" description="Low complexity" evidence="2">
    <location>
        <begin position="35"/>
        <end position="47"/>
    </location>
</feature>
<comment type="similarity">
    <text evidence="1">Belongs to the OXR1 family.</text>
</comment>
<feature type="region of interest" description="Disordered" evidence="2">
    <location>
        <begin position="158"/>
        <end position="182"/>
    </location>
</feature>
<feature type="domain" description="TLDc" evidence="4">
    <location>
        <begin position="614"/>
        <end position="775"/>
    </location>
</feature>
<evidence type="ECO:0000256" key="2">
    <source>
        <dbReference type="SAM" id="MobiDB-lite"/>
    </source>
</evidence>
<dbReference type="InterPro" id="IPR018392">
    <property type="entry name" value="LysM"/>
</dbReference>
<evidence type="ECO:0000313" key="6">
    <source>
        <dbReference type="Proteomes" id="UP001369086"/>
    </source>
</evidence>
<reference evidence="5 6" key="1">
    <citation type="submission" date="2021-05" db="EMBL/GenBank/DDBJ databases">
        <authorList>
            <person name="Zahm M."/>
            <person name="Klopp C."/>
            <person name="Cabau C."/>
            <person name="Kuhl H."/>
            <person name="Suciu R."/>
            <person name="Ciorpac M."/>
            <person name="Holostenco D."/>
            <person name="Gessner J."/>
            <person name="Wuertz S."/>
            <person name="Hohne C."/>
            <person name="Stock M."/>
            <person name="Gislard M."/>
            <person name="Lluch J."/>
            <person name="Milhes M."/>
            <person name="Lampietro C."/>
            <person name="Lopez Roques C."/>
            <person name="Donnadieu C."/>
            <person name="Du K."/>
            <person name="Schartl M."/>
            <person name="Guiguen Y."/>
        </authorList>
    </citation>
    <scope>NUCLEOTIDE SEQUENCE [LARGE SCALE GENOMIC DNA]</scope>
    <source>
        <strain evidence="5">Hh-F2</strain>
        <tissue evidence="5">Blood</tissue>
    </source>
</reference>
<dbReference type="SMART" id="SM00257">
    <property type="entry name" value="LysM"/>
    <property type="match status" value="1"/>
</dbReference>
<evidence type="ECO:0000259" key="4">
    <source>
        <dbReference type="PROSITE" id="PS51886"/>
    </source>
</evidence>
<feature type="compositionally biased region" description="Polar residues" evidence="2">
    <location>
        <begin position="14"/>
        <end position="30"/>
    </location>
</feature>
<dbReference type="CDD" id="cd00118">
    <property type="entry name" value="LysM"/>
    <property type="match status" value="1"/>
</dbReference>
<protein>
    <submittedName>
        <fullName evidence="5">Nuclear receptor coactivator 7-like isoform X4</fullName>
    </submittedName>
</protein>
<gene>
    <name evidence="5" type="ORF">HHUSO_G26384</name>
</gene>
<dbReference type="Gene3D" id="3.10.350.10">
    <property type="entry name" value="LysM domain"/>
    <property type="match status" value="1"/>
</dbReference>
<evidence type="ECO:0000313" key="5">
    <source>
        <dbReference type="EMBL" id="KAK6474187.1"/>
    </source>
</evidence>
<dbReference type="InterPro" id="IPR036779">
    <property type="entry name" value="LysM_dom_sf"/>
</dbReference>
<name>A0ABR0YNK4_HUSHU</name>
<evidence type="ECO:0000259" key="3">
    <source>
        <dbReference type="PROSITE" id="PS51782"/>
    </source>
</evidence>